<proteinExistence type="predicted"/>
<evidence type="ECO:0000313" key="2">
    <source>
        <dbReference type="Proteomes" id="UP000184085"/>
    </source>
</evidence>
<organism evidence="1 2">
    <name type="scientific">Donghicola eburneus</name>
    <dbReference type="NCBI Taxonomy" id="393278"/>
    <lineage>
        <taxon>Bacteria</taxon>
        <taxon>Pseudomonadati</taxon>
        <taxon>Pseudomonadota</taxon>
        <taxon>Alphaproteobacteria</taxon>
        <taxon>Rhodobacterales</taxon>
        <taxon>Roseobacteraceae</taxon>
        <taxon>Donghicola</taxon>
    </lineage>
</organism>
<sequence length="188" mass="21250">MASQIPSHDFPWNRHRQIVRCGAEPHFSALWSALSNYRRQRDAELGSSEGASKWSVVGSHGTGWRSDLFPILAHRRARLSTGSHRRLAPAHHFTPAIHGITARCPRHRRLCCFRHTPKRGVASNPKKPKMTRSQLARAPYRLPKNSGITAKYLGIPHILKAVPYAERMPACRVMLAEPQTRAAENKPY</sequence>
<dbReference type="Proteomes" id="UP000184085">
    <property type="component" value="Unassembled WGS sequence"/>
</dbReference>
<gene>
    <name evidence="1" type="ORF">KARMA_1420</name>
</gene>
<name>A0A1M4MZM9_9RHOB</name>
<accession>A0A1M4MZM9</accession>
<reference evidence="2" key="1">
    <citation type="submission" date="2016-09" db="EMBL/GenBank/DDBJ databases">
        <authorList>
            <person name="Wibberg D."/>
        </authorList>
    </citation>
    <scope>NUCLEOTIDE SEQUENCE [LARGE SCALE GENOMIC DNA]</scope>
</reference>
<dbReference type="EMBL" id="FMJB01000044">
    <property type="protein sequence ID" value="SCM67224.1"/>
    <property type="molecule type" value="Genomic_DNA"/>
</dbReference>
<keyword evidence="2" id="KW-1185">Reference proteome</keyword>
<evidence type="ECO:0000313" key="1">
    <source>
        <dbReference type="EMBL" id="SCM67224.1"/>
    </source>
</evidence>
<dbReference type="AlphaFoldDB" id="A0A1M4MZM9"/>
<protein>
    <submittedName>
        <fullName evidence="1">Uncharacterized protein</fullName>
    </submittedName>
</protein>